<dbReference type="SUPFAM" id="SSF53098">
    <property type="entry name" value="Ribonuclease H-like"/>
    <property type="match status" value="1"/>
</dbReference>
<name>A0A6L2NLS8_TANCI</name>
<dbReference type="InterPro" id="IPR039537">
    <property type="entry name" value="Retrotran_Ty1/copia-like"/>
</dbReference>
<feature type="region of interest" description="Disordered" evidence="3">
    <location>
        <begin position="610"/>
        <end position="645"/>
    </location>
</feature>
<feature type="region of interest" description="Disordered" evidence="3">
    <location>
        <begin position="676"/>
        <end position="750"/>
    </location>
</feature>
<evidence type="ECO:0000256" key="3">
    <source>
        <dbReference type="SAM" id="MobiDB-lite"/>
    </source>
</evidence>
<dbReference type="InterPro" id="IPR013103">
    <property type="entry name" value="RVT_2"/>
</dbReference>
<proteinExistence type="predicted"/>
<dbReference type="Pfam" id="PF25597">
    <property type="entry name" value="SH3_retrovirus"/>
    <property type="match status" value="1"/>
</dbReference>
<comment type="caution">
    <text evidence="5">The sequence shown here is derived from an EMBL/GenBank/DDBJ whole genome shotgun (WGS) entry which is preliminary data.</text>
</comment>
<reference evidence="5" key="1">
    <citation type="journal article" date="2019" name="Sci. Rep.">
        <title>Draft genome of Tanacetum cinerariifolium, the natural source of mosquito coil.</title>
        <authorList>
            <person name="Yamashiro T."/>
            <person name="Shiraishi A."/>
            <person name="Satake H."/>
            <person name="Nakayama K."/>
        </authorList>
    </citation>
    <scope>NUCLEOTIDE SEQUENCE</scope>
</reference>
<dbReference type="PANTHER" id="PTHR42648">
    <property type="entry name" value="TRANSPOSASE, PUTATIVE-RELATED"/>
    <property type="match status" value="1"/>
</dbReference>
<dbReference type="InterPro" id="IPR036397">
    <property type="entry name" value="RNaseH_sf"/>
</dbReference>
<evidence type="ECO:0000256" key="2">
    <source>
        <dbReference type="ARBA" id="ARBA00022801"/>
    </source>
</evidence>
<dbReference type="GO" id="GO:0015074">
    <property type="term" value="P:DNA integration"/>
    <property type="evidence" value="ECO:0007669"/>
    <property type="project" value="InterPro"/>
</dbReference>
<gene>
    <name evidence="5" type="ORF">Tci_059229</name>
</gene>
<dbReference type="GO" id="GO:0003676">
    <property type="term" value="F:nucleic acid binding"/>
    <property type="evidence" value="ECO:0007669"/>
    <property type="project" value="InterPro"/>
</dbReference>
<dbReference type="GO" id="GO:0016787">
    <property type="term" value="F:hydrolase activity"/>
    <property type="evidence" value="ECO:0007669"/>
    <property type="project" value="UniProtKB-KW"/>
</dbReference>
<feature type="region of interest" description="Disordered" evidence="3">
    <location>
        <begin position="835"/>
        <end position="898"/>
    </location>
</feature>
<dbReference type="EMBL" id="BKCJ010009500">
    <property type="protein sequence ID" value="GEU87251.1"/>
    <property type="molecule type" value="Genomic_DNA"/>
</dbReference>
<dbReference type="Gene3D" id="3.30.420.10">
    <property type="entry name" value="Ribonuclease H-like superfamily/Ribonuclease H"/>
    <property type="match status" value="1"/>
</dbReference>
<keyword evidence="2" id="KW-0378">Hydrolase</keyword>
<dbReference type="Pfam" id="PF07727">
    <property type="entry name" value="RVT_2"/>
    <property type="match status" value="1"/>
</dbReference>
<feature type="compositionally biased region" description="Polar residues" evidence="3">
    <location>
        <begin position="203"/>
        <end position="212"/>
    </location>
</feature>
<dbReference type="PROSITE" id="PS50994">
    <property type="entry name" value="INTEGRASE"/>
    <property type="match status" value="1"/>
</dbReference>
<evidence type="ECO:0000256" key="1">
    <source>
        <dbReference type="ARBA" id="ARBA00022723"/>
    </source>
</evidence>
<accession>A0A6L2NLS8</accession>
<protein>
    <recommendedName>
        <fullName evidence="4">Integrase catalytic domain-containing protein</fullName>
    </recommendedName>
</protein>
<dbReference type="GO" id="GO:0046872">
    <property type="term" value="F:metal ion binding"/>
    <property type="evidence" value="ECO:0007669"/>
    <property type="project" value="UniProtKB-KW"/>
</dbReference>
<sequence>MIQVRLNATVENICTDNGTKFVNHTLRSYYEDVGISHEISVVCTSQQNGVVERRNRTLVEAARTIKTPYELLHDRTPDLSYLYVFGALCYPTNDNEDLGKVKAKADVGIFIGYAHAKKAYWIYNQRTRRIMEIIHFRTRAITPSSTPFVSPTRNDWDTLLLPMFDEYFHPSSCVDNPVPKVAAPVPIISSGSPSSTSVDQDAPSPNTSQTPQESHPMLFLLVLKKQIMILKFYTWIIIPNLELVPRPDRVMIITLKWIYKVKLDELAAIRIFLAFAAHISVVIYQMDVKTAFLNGVLREEKFSKGTVDPTLFIKRGNKYILLVQIYVDDIIFTSIKPDLCEKCSEIMCLKFNMSMMGKILFFLRLHISQSPRGTFLNQSKYALEIIKKTGMETSDPVDTPMVVKSKLDADPQGKEVDPTRYHGMIGSIMYLTEVDQTFNLLYAYVDHAGCQNTKRSTSGSMQLLGDRLFWYTVKKVKDTESYGFLLDNKKKMKKGRCENTPYPRLKFVRIDKDYQEYGLAILETMLTDRIKQSESYQIIVVKKKVTITVDDKIFLEPDVALELGKSISLTKATEEEAARQVHATHARIMTEPIPKPAGRRPLADTMKALKESKKTNRRHPGTRGLSEGTGVSPGVPDKSTVVFATSNDGTSTKPWVLYEEKVTFKDKVILEWGSEQEKKKDDDDDKSINLEQTDNEETDDEFIHGEEHEQDNDEEKNDEYVHGNEQVNDDKDEEMTNADVEESGNDDEDITNAAKPALKLSKIQTPATNLKLESEKSALEIRKIKKEQAKKPNTMNKNKYLNKNPANHALYHALIEALIEDDNTMDKVVIDTVKNHKRQHNDDENPSAGLNQGKKIKRRRTKESESFMKPSTTKETLKSKAQSKSSKTDKSVTAQEPIKEPLAEADELYKFLNGTLKTVCDELHHRILDFLLGYNKEMSRRKWTATDKRRSELMVKLINKQMCEKRIIKNFERLVGAQELEMYYRLMTRTNGSSEYSIQVSEKYPIAITPVLPTENLDNSLSMGDEHLNTIPKTESEEVIKSMRTLSQSQVRLRVFLTIDSLLEEFVGKLAHIDPIPSRINETDYDPKDDIRFIEQLLYDDTSSEDDSFEDIDYVEASPPDSELASLKEATDEILHAKLLNIHLLIDKIDNHTKKTSSGSTTTHADNSPLEYDSFLFEIEPDQGELSSVAMESILGEPHVYVPNVLATYPTLYQDLDFSSSDDSIGSGLEFFSFRN</sequence>
<dbReference type="InterPro" id="IPR001584">
    <property type="entry name" value="Integrase_cat-core"/>
</dbReference>
<organism evidence="5">
    <name type="scientific">Tanacetum cinerariifolium</name>
    <name type="common">Dalmatian daisy</name>
    <name type="synonym">Chrysanthemum cinerariifolium</name>
    <dbReference type="NCBI Taxonomy" id="118510"/>
    <lineage>
        <taxon>Eukaryota</taxon>
        <taxon>Viridiplantae</taxon>
        <taxon>Streptophyta</taxon>
        <taxon>Embryophyta</taxon>
        <taxon>Tracheophyta</taxon>
        <taxon>Spermatophyta</taxon>
        <taxon>Magnoliopsida</taxon>
        <taxon>eudicotyledons</taxon>
        <taxon>Gunneridae</taxon>
        <taxon>Pentapetalae</taxon>
        <taxon>asterids</taxon>
        <taxon>campanulids</taxon>
        <taxon>Asterales</taxon>
        <taxon>Asteraceae</taxon>
        <taxon>Asteroideae</taxon>
        <taxon>Anthemideae</taxon>
        <taxon>Anthemidinae</taxon>
        <taxon>Tanacetum</taxon>
    </lineage>
</organism>
<dbReference type="PANTHER" id="PTHR42648:SF21">
    <property type="entry name" value="CYSTEINE-RICH RLK (RECEPTOR-LIKE PROTEIN KINASE) 8"/>
    <property type="match status" value="1"/>
</dbReference>
<dbReference type="InterPro" id="IPR012337">
    <property type="entry name" value="RNaseH-like_sf"/>
</dbReference>
<feature type="compositionally biased region" description="Polar residues" evidence="3">
    <location>
        <begin position="869"/>
        <end position="885"/>
    </location>
</feature>
<keyword evidence="1" id="KW-0479">Metal-binding</keyword>
<feature type="region of interest" description="Disordered" evidence="3">
    <location>
        <begin position="191"/>
        <end position="212"/>
    </location>
</feature>
<feature type="compositionally biased region" description="Acidic residues" evidence="3">
    <location>
        <begin position="708"/>
        <end position="717"/>
    </location>
</feature>
<dbReference type="InterPro" id="IPR057670">
    <property type="entry name" value="SH3_retrovirus"/>
</dbReference>
<feature type="compositionally biased region" description="Acidic residues" evidence="3">
    <location>
        <begin position="730"/>
        <end position="750"/>
    </location>
</feature>
<evidence type="ECO:0000313" key="5">
    <source>
        <dbReference type="EMBL" id="GEU87251.1"/>
    </source>
</evidence>
<dbReference type="AlphaFoldDB" id="A0A6L2NLS8"/>
<evidence type="ECO:0000259" key="4">
    <source>
        <dbReference type="PROSITE" id="PS50994"/>
    </source>
</evidence>
<feature type="domain" description="Integrase catalytic" evidence="4">
    <location>
        <begin position="1"/>
        <end position="60"/>
    </location>
</feature>